<evidence type="ECO:0000256" key="6">
    <source>
        <dbReference type="ARBA" id="ARBA00022786"/>
    </source>
</evidence>
<dbReference type="InterPro" id="IPR016158">
    <property type="entry name" value="Cullin_homology"/>
</dbReference>
<keyword evidence="6" id="KW-0833">Ubl conjugation pathway</keyword>
<dbReference type="InterPro" id="IPR045093">
    <property type="entry name" value="Cullin"/>
</dbReference>
<sequence>MEIAKPTKKLVIRNFKLRNADNGLNFEHSWTNLEESVRKIQQEQKTSARLEELYSTVENLCQSNYSAEMYNRLQVLIKHFAETENARLVAETQNVTFPNFLESLDRLWERFCRQMTMVRSIFLFLDKTYRHQNTAIASLWDSGLEAFRCVVVDNTQIKNRTVQGLLTLIETERAGVQVNRQLLKSLLRMFMNLQIYDNLFESEFLKSTQKTYEAESRVKSQELEIGEYLRHISRRIKEEEERIDLYLEFSTAKKLLSMTDECFIGTYVDTIIAKGTVLLDEKRMDELSLMYNLLSRVKNGLPSFKNAFSAYIKKIGRVMVMDIERDKTLVQDLMDMKAGLDTIIQKCFKANDKLIQAEKDAFDYFINTRPNRPAELIAKFMDSKLRTGNKECSDEELDCVMDKVIVLFRFVHGRDVFEAFYKKDLAKRLLLGRSASVDAEKAMLAKLKNECGAGFTQKLEGMFKDMEISKEFCATFKQYLDGTNQELSINRLEFNAMDVNIPPQLNQFQQICEKFYTSKHNGRKLQWQYNLASAILKATFKSNVSKEFDVSLFQAMILFLFNKHTEWGYEDILRETKIDDDELKRTLQSLACGKFRVLHKVPKGKDVNSGDKFIFNLDFNDRLHRIRISQVQMRETEAEHQQTEEQIFQDRQYQIDAAVVRIMKMRKTITHNMLMSELFNQLRFPTKPADLKKRIESLIEREYMNRDKEDAQLYHYVA</sequence>
<protein>
    <recommendedName>
        <fullName evidence="9">Cullin-4</fullName>
    </recommendedName>
</protein>
<dbReference type="GO" id="GO:0031625">
    <property type="term" value="F:ubiquitin protein ligase binding"/>
    <property type="evidence" value="ECO:0007669"/>
    <property type="project" value="InterPro"/>
</dbReference>
<keyword evidence="7" id="KW-0832">Ubl conjugation</keyword>
<dbReference type="FunFam" id="1.20.1310.10:FF:000003">
    <property type="entry name" value="Cullin 4A"/>
    <property type="match status" value="1"/>
</dbReference>
<dbReference type="GO" id="GO:0005634">
    <property type="term" value="C:nucleus"/>
    <property type="evidence" value="ECO:0007669"/>
    <property type="project" value="UniProtKB-ARBA"/>
</dbReference>
<organism evidence="14 15">
    <name type="scientific">Ditylenchus destructor</name>
    <dbReference type="NCBI Taxonomy" id="166010"/>
    <lineage>
        <taxon>Eukaryota</taxon>
        <taxon>Metazoa</taxon>
        <taxon>Ecdysozoa</taxon>
        <taxon>Nematoda</taxon>
        <taxon>Chromadorea</taxon>
        <taxon>Rhabditida</taxon>
        <taxon>Tylenchina</taxon>
        <taxon>Tylenchomorpha</taxon>
        <taxon>Sphaerularioidea</taxon>
        <taxon>Anguinidae</taxon>
        <taxon>Anguininae</taxon>
        <taxon>Ditylenchus</taxon>
    </lineage>
</organism>
<evidence type="ECO:0000313" key="14">
    <source>
        <dbReference type="EMBL" id="KAI1716326.1"/>
    </source>
</evidence>
<evidence type="ECO:0000256" key="4">
    <source>
        <dbReference type="ARBA" id="ARBA00022553"/>
    </source>
</evidence>
<evidence type="ECO:0000256" key="3">
    <source>
        <dbReference type="ARBA" id="ARBA00022499"/>
    </source>
</evidence>
<dbReference type="SMART" id="SM00182">
    <property type="entry name" value="CULLIN"/>
    <property type="match status" value="1"/>
</dbReference>
<feature type="coiled-coil region" evidence="12">
    <location>
        <begin position="33"/>
        <end position="60"/>
    </location>
</feature>
<dbReference type="InterPro" id="IPR001373">
    <property type="entry name" value="Cullin_N"/>
</dbReference>
<evidence type="ECO:0000256" key="1">
    <source>
        <dbReference type="ARBA" id="ARBA00004906"/>
    </source>
</evidence>
<evidence type="ECO:0000256" key="9">
    <source>
        <dbReference type="ARBA" id="ARBA00069613"/>
    </source>
</evidence>
<keyword evidence="3" id="KW-1017">Isopeptide bond</keyword>
<dbReference type="GO" id="GO:0042254">
    <property type="term" value="P:ribosome biogenesis"/>
    <property type="evidence" value="ECO:0007669"/>
    <property type="project" value="UniProtKB-ARBA"/>
</dbReference>
<dbReference type="Gene3D" id="3.30.230.130">
    <property type="entry name" value="Cullin, Chain C, Domain 2"/>
    <property type="match status" value="1"/>
</dbReference>
<dbReference type="GO" id="GO:0006511">
    <property type="term" value="P:ubiquitin-dependent protein catabolic process"/>
    <property type="evidence" value="ECO:0007669"/>
    <property type="project" value="InterPro"/>
</dbReference>
<dbReference type="SUPFAM" id="SSF74788">
    <property type="entry name" value="Cullin repeat-like"/>
    <property type="match status" value="1"/>
</dbReference>
<dbReference type="EMBL" id="JAKKPZ010000010">
    <property type="protein sequence ID" value="KAI1716326.1"/>
    <property type="molecule type" value="Genomic_DNA"/>
</dbReference>
<keyword evidence="5" id="KW-0227">DNA damage</keyword>
<dbReference type="InterPro" id="IPR059120">
    <property type="entry name" value="Cullin-like_AB"/>
</dbReference>
<accession>A0AAD4R1S6</accession>
<dbReference type="InterPro" id="IPR036390">
    <property type="entry name" value="WH_DNA-bd_sf"/>
</dbReference>
<evidence type="ECO:0000256" key="7">
    <source>
        <dbReference type="ARBA" id="ARBA00022843"/>
    </source>
</evidence>
<name>A0AAD4R1S6_9BILA</name>
<dbReference type="Gene3D" id="1.20.1310.10">
    <property type="entry name" value="Cullin Repeats"/>
    <property type="match status" value="4"/>
</dbReference>
<dbReference type="GO" id="GO:0006281">
    <property type="term" value="P:DNA repair"/>
    <property type="evidence" value="ECO:0007669"/>
    <property type="project" value="UniProtKB-KW"/>
</dbReference>
<dbReference type="InterPro" id="IPR016157">
    <property type="entry name" value="Cullin_CS"/>
</dbReference>
<dbReference type="PROSITE" id="PS50069">
    <property type="entry name" value="CULLIN_2"/>
    <property type="match status" value="1"/>
</dbReference>
<dbReference type="PANTHER" id="PTHR11932">
    <property type="entry name" value="CULLIN"/>
    <property type="match status" value="1"/>
</dbReference>
<evidence type="ECO:0000256" key="8">
    <source>
        <dbReference type="ARBA" id="ARBA00023204"/>
    </source>
</evidence>
<gene>
    <name evidence="14" type="ORF">DdX_07372</name>
</gene>
<keyword evidence="15" id="KW-1185">Reference proteome</keyword>
<keyword evidence="4" id="KW-0597">Phosphoprotein</keyword>
<evidence type="ECO:0000256" key="10">
    <source>
        <dbReference type="PROSITE-ProRule" id="PRU00330"/>
    </source>
</evidence>
<reference evidence="14" key="1">
    <citation type="submission" date="2022-01" db="EMBL/GenBank/DDBJ databases">
        <title>Genome Sequence Resource for Two Populations of Ditylenchus destructor, the Migratory Endoparasitic Phytonematode.</title>
        <authorList>
            <person name="Zhang H."/>
            <person name="Lin R."/>
            <person name="Xie B."/>
        </authorList>
    </citation>
    <scope>NUCLEOTIDE SEQUENCE</scope>
    <source>
        <strain evidence="14">BazhouSP</strain>
    </source>
</reference>
<dbReference type="SUPFAM" id="SSF46785">
    <property type="entry name" value="Winged helix' DNA-binding domain"/>
    <property type="match status" value="1"/>
</dbReference>
<dbReference type="Pfam" id="PF26557">
    <property type="entry name" value="Cullin_AB"/>
    <property type="match status" value="1"/>
</dbReference>
<evidence type="ECO:0000256" key="11">
    <source>
        <dbReference type="RuleBase" id="RU003829"/>
    </source>
</evidence>
<comment type="similarity">
    <text evidence="2 10 11">Belongs to the cullin family.</text>
</comment>
<dbReference type="AlphaFoldDB" id="A0AAD4R1S6"/>
<feature type="domain" description="Cullin family profile" evidence="13">
    <location>
        <begin position="372"/>
        <end position="591"/>
    </location>
</feature>
<dbReference type="Pfam" id="PF00888">
    <property type="entry name" value="Cullin"/>
    <property type="match status" value="1"/>
</dbReference>
<dbReference type="Proteomes" id="UP001201812">
    <property type="component" value="Unassembled WGS sequence"/>
</dbReference>
<proteinExistence type="inferred from homology"/>
<dbReference type="Gene3D" id="1.10.10.10">
    <property type="entry name" value="Winged helix-like DNA-binding domain superfamily/Winged helix DNA-binding domain"/>
    <property type="match status" value="1"/>
</dbReference>
<dbReference type="FunFam" id="1.10.10.10:FF:000050">
    <property type="entry name" value="Cullin 4B"/>
    <property type="match status" value="1"/>
</dbReference>
<keyword evidence="8" id="KW-0234">DNA repair</keyword>
<dbReference type="SUPFAM" id="SSF75632">
    <property type="entry name" value="Cullin homology domain"/>
    <property type="match status" value="1"/>
</dbReference>
<dbReference type="InterPro" id="IPR019559">
    <property type="entry name" value="Cullin_neddylation_domain"/>
</dbReference>
<dbReference type="Pfam" id="PF10557">
    <property type="entry name" value="Cullin_Nedd8"/>
    <property type="match status" value="1"/>
</dbReference>
<dbReference type="FunFam" id="1.20.1310.10:FF:000001">
    <property type="entry name" value="Cullin 3"/>
    <property type="match status" value="1"/>
</dbReference>
<comment type="caution">
    <text evidence="14">The sequence shown here is derived from an EMBL/GenBank/DDBJ whole genome shotgun (WGS) entry which is preliminary data.</text>
</comment>
<dbReference type="InterPro" id="IPR036388">
    <property type="entry name" value="WH-like_DNA-bd_sf"/>
</dbReference>
<comment type="pathway">
    <text evidence="1">Protein modification; protein ubiquitination.</text>
</comment>
<dbReference type="FunFam" id="1.20.1310.10:FF:000004">
    <property type="entry name" value="Cullin 4B"/>
    <property type="match status" value="1"/>
</dbReference>
<evidence type="ECO:0000256" key="2">
    <source>
        <dbReference type="ARBA" id="ARBA00006019"/>
    </source>
</evidence>
<evidence type="ECO:0000313" key="15">
    <source>
        <dbReference type="Proteomes" id="UP001201812"/>
    </source>
</evidence>
<dbReference type="InterPro" id="IPR016159">
    <property type="entry name" value="Cullin_repeat-like_dom_sf"/>
</dbReference>
<dbReference type="PROSITE" id="PS01256">
    <property type="entry name" value="CULLIN_1"/>
    <property type="match status" value="1"/>
</dbReference>
<evidence type="ECO:0000256" key="5">
    <source>
        <dbReference type="ARBA" id="ARBA00022763"/>
    </source>
</evidence>
<evidence type="ECO:0000256" key="12">
    <source>
        <dbReference type="SAM" id="Coils"/>
    </source>
</evidence>
<dbReference type="GO" id="GO:0031464">
    <property type="term" value="C:Cul4A-RING E3 ubiquitin ligase complex"/>
    <property type="evidence" value="ECO:0007669"/>
    <property type="project" value="UniProtKB-ARBA"/>
</dbReference>
<dbReference type="SMART" id="SM00884">
    <property type="entry name" value="Cullin_Nedd8"/>
    <property type="match status" value="1"/>
</dbReference>
<evidence type="ECO:0000259" key="13">
    <source>
        <dbReference type="PROSITE" id="PS50069"/>
    </source>
</evidence>
<dbReference type="InterPro" id="IPR036317">
    <property type="entry name" value="Cullin_homology_sf"/>
</dbReference>
<keyword evidence="12" id="KW-0175">Coiled coil</keyword>